<name>A0A964T1G0_9HYPH</name>
<evidence type="ECO:0000256" key="7">
    <source>
        <dbReference type="SAM" id="Phobius"/>
    </source>
</evidence>
<dbReference type="SUPFAM" id="SSF103473">
    <property type="entry name" value="MFS general substrate transporter"/>
    <property type="match status" value="1"/>
</dbReference>
<feature type="transmembrane region" description="Helical" evidence="7">
    <location>
        <begin position="89"/>
        <end position="107"/>
    </location>
</feature>
<feature type="transmembrane region" description="Helical" evidence="7">
    <location>
        <begin position="280"/>
        <end position="299"/>
    </location>
</feature>
<feature type="transmembrane region" description="Helical" evidence="7">
    <location>
        <begin position="177"/>
        <end position="195"/>
    </location>
</feature>
<keyword evidence="6 7" id="KW-0472">Membrane</keyword>
<feature type="transmembrane region" description="Helical" evidence="7">
    <location>
        <begin position="249"/>
        <end position="273"/>
    </location>
</feature>
<dbReference type="RefSeq" id="WP_161139022.1">
    <property type="nucleotide sequence ID" value="NZ_SPKJ01000005.1"/>
</dbReference>
<comment type="subcellular location">
    <subcellularLocation>
        <location evidence="1">Cell membrane</location>
        <topology evidence="1">Multi-pass membrane protein</topology>
    </subcellularLocation>
</comment>
<evidence type="ECO:0000313" key="10">
    <source>
        <dbReference type="Proteomes" id="UP000773614"/>
    </source>
</evidence>
<dbReference type="InterPro" id="IPR020846">
    <property type="entry name" value="MFS_dom"/>
</dbReference>
<feature type="transmembrane region" description="Helical" evidence="7">
    <location>
        <begin position="336"/>
        <end position="359"/>
    </location>
</feature>
<dbReference type="CDD" id="cd17477">
    <property type="entry name" value="MFS_YcaD_like"/>
    <property type="match status" value="1"/>
</dbReference>
<feature type="transmembrane region" description="Helical" evidence="7">
    <location>
        <begin position="147"/>
        <end position="171"/>
    </location>
</feature>
<dbReference type="EMBL" id="SPKJ01000005">
    <property type="protein sequence ID" value="MYZ46676.1"/>
    <property type="molecule type" value="Genomic_DNA"/>
</dbReference>
<protein>
    <submittedName>
        <fullName evidence="9">MFS transporter</fullName>
    </submittedName>
</protein>
<keyword evidence="10" id="KW-1185">Reference proteome</keyword>
<dbReference type="PRINTS" id="PR01035">
    <property type="entry name" value="TCRTETA"/>
</dbReference>
<dbReference type="InterPro" id="IPR036259">
    <property type="entry name" value="MFS_trans_sf"/>
</dbReference>
<keyword evidence="3" id="KW-1003">Cell membrane</keyword>
<evidence type="ECO:0000256" key="6">
    <source>
        <dbReference type="ARBA" id="ARBA00023136"/>
    </source>
</evidence>
<organism evidence="9 10">
    <name type="scientific">Propylenella binzhouense</name>
    <dbReference type="NCBI Taxonomy" id="2555902"/>
    <lineage>
        <taxon>Bacteria</taxon>
        <taxon>Pseudomonadati</taxon>
        <taxon>Pseudomonadota</taxon>
        <taxon>Alphaproteobacteria</taxon>
        <taxon>Hyphomicrobiales</taxon>
        <taxon>Propylenellaceae</taxon>
        <taxon>Propylenella</taxon>
    </lineage>
</organism>
<dbReference type="PANTHER" id="PTHR23521:SF2">
    <property type="entry name" value="TRANSPORTER MFS SUPERFAMILY"/>
    <property type="match status" value="1"/>
</dbReference>
<feature type="transmembrane region" description="Helical" evidence="7">
    <location>
        <begin position="371"/>
        <end position="391"/>
    </location>
</feature>
<evidence type="ECO:0000256" key="5">
    <source>
        <dbReference type="ARBA" id="ARBA00022989"/>
    </source>
</evidence>
<dbReference type="InterPro" id="IPR001958">
    <property type="entry name" value="Tet-R_TetA/multi-R_MdtG-like"/>
</dbReference>
<dbReference type="Proteomes" id="UP000773614">
    <property type="component" value="Unassembled WGS sequence"/>
</dbReference>
<feature type="transmembrane region" description="Helical" evidence="7">
    <location>
        <begin position="20"/>
        <end position="41"/>
    </location>
</feature>
<feature type="transmembrane region" description="Helical" evidence="7">
    <location>
        <begin position="207"/>
        <end position="229"/>
    </location>
</feature>
<evidence type="ECO:0000256" key="1">
    <source>
        <dbReference type="ARBA" id="ARBA00004651"/>
    </source>
</evidence>
<evidence type="ECO:0000256" key="4">
    <source>
        <dbReference type="ARBA" id="ARBA00022692"/>
    </source>
</evidence>
<dbReference type="InterPro" id="IPR011701">
    <property type="entry name" value="MFS"/>
</dbReference>
<evidence type="ECO:0000313" key="9">
    <source>
        <dbReference type="EMBL" id="MYZ46676.1"/>
    </source>
</evidence>
<feature type="transmembrane region" description="Helical" evidence="7">
    <location>
        <begin position="305"/>
        <end position="324"/>
    </location>
</feature>
<dbReference type="Gene3D" id="1.20.1250.20">
    <property type="entry name" value="MFS general substrate transporter like domains"/>
    <property type="match status" value="2"/>
</dbReference>
<dbReference type="GO" id="GO:0005886">
    <property type="term" value="C:plasma membrane"/>
    <property type="evidence" value="ECO:0007669"/>
    <property type="project" value="UniProtKB-SubCell"/>
</dbReference>
<proteinExistence type="predicted"/>
<accession>A0A964T1G0</accession>
<dbReference type="PROSITE" id="PS50850">
    <property type="entry name" value="MFS"/>
    <property type="match status" value="1"/>
</dbReference>
<dbReference type="InterPro" id="IPR047200">
    <property type="entry name" value="MFS_YcaD-like"/>
</dbReference>
<evidence type="ECO:0000256" key="2">
    <source>
        <dbReference type="ARBA" id="ARBA00022448"/>
    </source>
</evidence>
<gene>
    <name evidence="9" type="ORF">E4O86_02945</name>
</gene>
<reference evidence="9" key="1">
    <citation type="submission" date="2019-03" db="EMBL/GenBank/DDBJ databases">
        <title>Afifella sp. nov., isolated from activated sludge.</title>
        <authorList>
            <person name="Li Q."/>
            <person name="Liu Y."/>
        </authorList>
    </citation>
    <scope>NUCLEOTIDE SEQUENCE</scope>
    <source>
        <strain evidence="9">L72</strain>
    </source>
</reference>
<keyword evidence="5 7" id="KW-1133">Transmembrane helix</keyword>
<dbReference type="GO" id="GO:0022857">
    <property type="term" value="F:transmembrane transporter activity"/>
    <property type="evidence" value="ECO:0007669"/>
    <property type="project" value="InterPro"/>
</dbReference>
<dbReference type="OrthoDB" id="9797524at2"/>
<dbReference type="Pfam" id="PF07690">
    <property type="entry name" value="MFS_1"/>
    <property type="match status" value="1"/>
</dbReference>
<sequence>MAVSRTAIARRPTLRERTGLTPGAVAAIATTVAVGTAASLLPPLLSLTLTGRGVSERTVGMLISVIALASLTIAPFAARIAARFGTAPTIAVATLVMASLVAVTHFIGDVRLLFPVAYAYGIATSLCFTLSEYWINAATPENRRGMVIGIYASMLSIGFAVGPAIIAVLGIGSVVPYLVGALILVGASVPVLLARRHSPDFHEVPRARFVSFILAVPVATIGAFVFAMGEGGGFAFLPVWGAKLGFSEHIVPLLASAMTLGNVIFQVPIGMLADRVDRRLVLFVLGVVGCVGMVLAWAVSGSPSLLMLVLFLWGGSTAGIYTVGLSHLAGRFRGGALASANAAFIFCYALGMFVGPVIIGDGLARAPVAGFPLVLGTVFLLYAVLVAFRLWQRP</sequence>
<comment type="caution">
    <text evidence="9">The sequence shown here is derived from an EMBL/GenBank/DDBJ whole genome shotgun (WGS) entry which is preliminary data.</text>
</comment>
<keyword evidence="2" id="KW-0813">Transport</keyword>
<keyword evidence="4 7" id="KW-0812">Transmembrane</keyword>
<dbReference type="AlphaFoldDB" id="A0A964T1G0"/>
<feature type="transmembrane region" description="Helical" evidence="7">
    <location>
        <begin position="113"/>
        <end position="135"/>
    </location>
</feature>
<dbReference type="PANTHER" id="PTHR23521">
    <property type="entry name" value="TRANSPORTER MFS SUPERFAMILY"/>
    <property type="match status" value="1"/>
</dbReference>
<feature type="transmembrane region" description="Helical" evidence="7">
    <location>
        <begin position="61"/>
        <end position="82"/>
    </location>
</feature>
<feature type="domain" description="Major facilitator superfamily (MFS) profile" evidence="8">
    <location>
        <begin position="215"/>
        <end position="394"/>
    </location>
</feature>
<evidence type="ECO:0000256" key="3">
    <source>
        <dbReference type="ARBA" id="ARBA00022475"/>
    </source>
</evidence>
<evidence type="ECO:0000259" key="8">
    <source>
        <dbReference type="PROSITE" id="PS50850"/>
    </source>
</evidence>